<dbReference type="Proteomes" id="UP000823937">
    <property type="component" value="Unassembled WGS sequence"/>
</dbReference>
<evidence type="ECO:0000256" key="3">
    <source>
        <dbReference type="ARBA" id="ARBA00022989"/>
    </source>
</evidence>
<dbReference type="GO" id="GO:0005886">
    <property type="term" value="C:plasma membrane"/>
    <property type="evidence" value="ECO:0007669"/>
    <property type="project" value="TreeGrafter"/>
</dbReference>
<keyword evidence="3 5" id="KW-1133">Transmembrane helix</keyword>
<proteinExistence type="predicted"/>
<feature type="transmembrane region" description="Helical" evidence="5">
    <location>
        <begin position="41"/>
        <end position="67"/>
    </location>
</feature>
<dbReference type="PANTHER" id="PTHR33514:SF13">
    <property type="entry name" value="PROTEIN ABCI12, CHLOROPLASTIC"/>
    <property type="match status" value="1"/>
</dbReference>
<accession>A0A9D1PNM2</accession>
<evidence type="ECO:0000256" key="2">
    <source>
        <dbReference type="ARBA" id="ARBA00022692"/>
    </source>
</evidence>
<dbReference type="CDD" id="cd16914">
    <property type="entry name" value="EcfT"/>
    <property type="match status" value="1"/>
</dbReference>
<reference evidence="6" key="2">
    <citation type="submission" date="2021-04" db="EMBL/GenBank/DDBJ databases">
        <authorList>
            <person name="Gilroy R."/>
        </authorList>
    </citation>
    <scope>NUCLEOTIDE SEQUENCE</scope>
    <source>
        <strain evidence="6">CHK169-2315</strain>
    </source>
</reference>
<dbReference type="PANTHER" id="PTHR33514">
    <property type="entry name" value="PROTEIN ABCI12, CHLOROPLASTIC"/>
    <property type="match status" value="1"/>
</dbReference>
<keyword evidence="2 5" id="KW-0812">Transmembrane</keyword>
<organism evidence="6 7">
    <name type="scientific">Candidatus Pseudogracilibacillus intestinigallinarum</name>
    <dbReference type="NCBI Taxonomy" id="2838742"/>
    <lineage>
        <taxon>Bacteria</taxon>
        <taxon>Bacillati</taxon>
        <taxon>Bacillota</taxon>
        <taxon>Bacilli</taxon>
        <taxon>Bacillales</taxon>
        <taxon>Bacillaceae</taxon>
        <taxon>Pseudogracilibacillus</taxon>
    </lineage>
</organism>
<dbReference type="AlphaFoldDB" id="A0A9D1PNM2"/>
<dbReference type="Pfam" id="PF02361">
    <property type="entry name" value="CbiQ"/>
    <property type="match status" value="1"/>
</dbReference>
<evidence type="ECO:0000313" key="7">
    <source>
        <dbReference type="Proteomes" id="UP000823937"/>
    </source>
</evidence>
<comment type="subcellular location">
    <subcellularLocation>
        <location evidence="1">Membrane</location>
        <topology evidence="1">Multi-pass membrane protein</topology>
    </subcellularLocation>
</comment>
<dbReference type="InterPro" id="IPR003339">
    <property type="entry name" value="ABC/ECF_trnsptr_transmembrane"/>
</dbReference>
<comment type="caution">
    <text evidence="6">The sequence shown here is derived from an EMBL/GenBank/DDBJ whole genome shotgun (WGS) entry which is preliminary data.</text>
</comment>
<feature type="transmembrane region" description="Helical" evidence="5">
    <location>
        <begin position="79"/>
        <end position="103"/>
    </location>
</feature>
<protein>
    <submittedName>
        <fullName evidence="6">Energy-coupling factor transporter transmembrane protein EcfT</fullName>
    </submittedName>
</protein>
<sequence>MDLTAKIKDVLNVETIKLELIKTAFGKPDVYFSKIDARLLIFWYLVISLLPWFTFNNTILITIIIYATFLAFISRVSPLILTLLFIGILTELFTIFIVSAFFAGGSLEAILPLLTLSMKIFIMSIASVSVFASMSPEKLSDGLLSLGLPAQFSFAVSYAFRMLPILLDEYHQIFQSYRLRGKTPEKHGFLKWRIVYYYIKVIVQSFYPLMLNVAKRTRLTVEALEVRGFSYSLHNPEAKKQKLTYLKFRKQDYLFIITQTIIILLILWFGATFPS</sequence>
<evidence type="ECO:0000313" key="6">
    <source>
        <dbReference type="EMBL" id="HIV74663.1"/>
    </source>
</evidence>
<name>A0A9D1PNM2_9BACI</name>
<gene>
    <name evidence="6" type="ORF">H9895_06270</name>
</gene>
<evidence type="ECO:0000256" key="1">
    <source>
        <dbReference type="ARBA" id="ARBA00004141"/>
    </source>
</evidence>
<evidence type="ECO:0000256" key="4">
    <source>
        <dbReference type="ARBA" id="ARBA00023136"/>
    </source>
</evidence>
<keyword evidence="4 5" id="KW-0472">Membrane</keyword>
<reference evidence="6" key="1">
    <citation type="journal article" date="2021" name="PeerJ">
        <title>Extensive microbial diversity within the chicken gut microbiome revealed by metagenomics and culture.</title>
        <authorList>
            <person name="Gilroy R."/>
            <person name="Ravi A."/>
            <person name="Getino M."/>
            <person name="Pursley I."/>
            <person name="Horton D.L."/>
            <person name="Alikhan N.F."/>
            <person name="Baker D."/>
            <person name="Gharbi K."/>
            <person name="Hall N."/>
            <person name="Watson M."/>
            <person name="Adriaenssens E.M."/>
            <person name="Foster-Nyarko E."/>
            <person name="Jarju S."/>
            <person name="Secka A."/>
            <person name="Antonio M."/>
            <person name="Oren A."/>
            <person name="Chaudhuri R.R."/>
            <person name="La Ragione R."/>
            <person name="Hildebrand F."/>
            <person name="Pallen M.J."/>
        </authorList>
    </citation>
    <scope>NUCLEOTIDE SEQUENCE</scope>
    <source>
        <strain evidence="6">CHK169-2315</strain>
    </source>
</reference>
<evidence type="ECO:0000256" key="5">
    <source>
        <dbReference type="SAM" id="Phobius"/>
    </source>
</evidence>
<feature type="transmembrane region" description="Helical" evidence="5">
    <location>
        <begin position="109"/>
        <end position="131"/>
    </location>
</feature>
<feature type="transmembrane region" description="Helical" evidence="5">
    <location>
        <begin position="253"/>
        <end position="271"/>
    </location>
</feature>
<dbReference type="EMBL" id="DXHX01000094">
    <property type="protein sequence ID" value="HIV74663.1"/>
    <property type="molecule type" value="Genomic_DNA"/>
</dbReference>
<feature type="transmembrane region" description="Helical" evidence="5">
    <location>
        <begin position="194"/>
        <end position="214"/>
    </location>
</feature>